<dbReference type="SUPFAM" id="SSF46785">
    <property type="entry name" value="Winged helix' DNA-binding domain"/>
    <property type="match status" value="1"/>
</dbReference>
<dbReference type="PANTHER" id="PTHR43537">
    <property type="entry name" value="TRANSCRIPTIONAL REGULATOR, GNTR FAMILY"/>
    <property type="match status" value="1"/>
</dbReference>
<evidence type="ECO:0000256" key="2">
    <source>
        <dbReference type="ARBA" id="ARBA00023125"/>
    </source>
</evidence>
<feature type="domain" description="HTH gntR-type" evidence="4">
    <location>
        <begin position="6"/>
        <end position="74"/>
    </location>
</feature>
<dbReference type="SMART" id="SM00345">
    <property type="entry name" value="HTH_GNTR"/>
    <property type="match status" value="1"/>
</dbReference>
<dbReference type="RefSeq" id="WP_081152477.1">
    <property type="nucleotide sequence ID" value="NZ_CP020465.1"/>
</dbReference>
<keyword evidence="3" id="KW-0804">Transcription</keyword>
<dbReference type="Pfam" id="PF07729">
    <property type="entry name" value="FCD"/>
    <property type="match status" value="1"/>
</dbReference>
<dbReference type="SMART" id="SM00895">
    <property type="entry name" value="FCD"/>
    <property type="match status" value="1"/>
</dbReference>
<dbReference type="PRINTS" id="PR00035">
    <property type="entry name" value="HTHGNTR"/>
</dbReference>
<evidence type="ECO:0000259" key="4">
    <source>
        <dbReference type="PROSITE" id="PS50949"/>
    </source>
</evidence>
<dbReference type="InterPro" id="IPR036390">
    <property type="entry name" value="WH_DNA-bd_sf"/>
</dbReference>
<dbReference type="Pfam" id="PF00392">
    <property type="entry name" value="GntR"/>
    <property type="match status" value="1"/>
</dbReference>
<dbReference type="Gene3D" id="1.10.10.10">
    <property type="entry name" value="Winged helix-like DNA-binding domain superfamily/Winged helix DNA-binding domain"/>
    <property type="match status" value="1"/>
</dbReference>
<dbReference type="InterPro" id="IPR036388">
    <property type="entry name" value="WH-like_DNA-bd_sf"/>
</dbReference>
<evidence type="ECO:0000313" key="6">
    <source>
        <dbReference type="Proteomes" id="UP000202259"/>
    </source>
</evidence>
<dbReference type="OrthoDB" id="9028214at2"/>
<dbReference type="CDD" id="cd07377">
    <property type="entry name" value="WHTH_GntR"/>
    <property type="match status" value="1"/>
</dbReference>
<keyword evidence="1" id="KW-0805">Transcription regulation</keyword>
<keyword evidence="6" id="KW-1185">Reference proteome</keyword>
<keyword evidence="2" id="KW-0238">DNA-binding</keyword>
<evidence type="ECO:0000256" key="1">
    <source>
        <dbReference type="ARBA" id="ARBA00023015"/>
    </source>
</evidence>
<dbReference type="GO" id="GO:0003700">
    <property type="term" value="F:DNA-binding transcription factor activity"/>
    <property type="evidence" value="ECO:0007669"/>
    <property type="project" value="InterPro"/>
</dbReference>
<dbReference type="PROSITE" id="PS50949">
    <property type="entry name" value="HTH_GNTR"/>
    <property type="match status" value="1"/>
</dbReference>
<dbReference type="Proteomes" id="UP000202259">
    <property type="component" value="Chromosome"/>
</dbReference>
<dbReference type="Gene3D" id="1.20.120.530">
    <property type="entry name" value="GntR ligand-binding domain-like"/>
    <property type="match status" value="1"/>
</dbReference>
<dbReference type="PANTHER" id="PTHR43537:SF44">
    <property type="entry name" value="GNTR FAMILY REGULATORY PROTEIN"/>
    <property type="match status" value="1"/>
</dbReference>
<dbReference type="AlphaFoldDB" id="A0A222GAM5"/>
<dbReference type="InterPro" id="IPR000524">
    <property type="entry name" value="Tscrpt_reg_HTH_GntR"/>
</dbReference>
<reference evidence="5 6" key="1">
    <citation type="submission" date="2017-08" db="EMBL/GenBank/DDBJ databases">
        <title>Complete genome of Colwellia sp. NB097-1, a psychrophile bacterium ioslated from Bering Sea.</title>
        <authorList>
            <person name="Chen X."/>
        </authorList>
    </citation>
    <scope>NUCLEOTIDE SEQUENCE [LARGE SCALE GENOMIC DNA]</scope>
    <source>
        <strain evidence="5 6">NB097-1</strain>
    </source>
</reference>
<gene>
    <name evidence="5" type="ORF">B5D82_14390</name>
</gene>
<accession>A0A222GAM5</accession>
<sequence>MESSHLNLTQQLVHALGKKIMQGSYKVGDSLPSEADLCIEFNISRTATREAVKMLTAKGLISSRPRQGIRVAESKHWNLFDADVLNWILVGKPDLYLLRHFLQLRLAIETKAAYLAAQYAQESDLKAIESALVRMKDATNGKDDTHEADIAYHQSVLTASNNPFFIQLINFITTALKVNIRFTNRMIAVTQEEYEAHVEIYEYIKNKDPEAASKAALITQKATLALVDVQIHEYENKSPLT</sequence>
<evidence type="ECO:0000256" key="3">
    <source>
        <dbReference type="ARBA" id="ARBA00023163"/>
    </source>
</evidence>
<name>A0A222GAM5_9GAMM</name>
<dbReference type="EMBL" id="CP020465">
    <property type="protein sequence ID" value="ASP48850.1"/>
    <property type="molecule type" value="Genomic_DNA"/>
</dbReference>
<dbReference type="SUPFAM" id="SSF48008">
    <property type="entry name" value="GntR ligand-binding domain-like"/>
    <property type="match status" value="1"/>
</dbReference>
<proteinExistence type="predicted"/>
<protein>
    <submittedName>
        <fullName evidence="5">FadR family transcriptional regulator</fullName>
    </submittedName>
</protein>
<dbReference type="InterPro" id="IPR011711">
    <property type="entry name" value="GntR_C"/>
</dbReference>
<organism evidence="5 6">
    <name type="scientific">Cognaticolwellia beringensis</name>
    <dbReference type="NCBI Taxonomy" id="1967665"/>
    <lineage>
        <taxon>Bacteria</taxon>
        <taxon>Pseudomonadati</taxon>
        <taxon>Pseudomonadota</taxon>
        <taxon>Gammaproteobacteria</taxon>
        <taxon>Alteromonadales</taxon>
        <taxon>Colwelliaceae</taxon>
        <taxon>Cognaticolwellia</taxon>
    </lineage>
</organism>
<evidence type="ECO:0000313" key="5">
    <source>
        <dbReference type="EMBL" id="ASP48850.1"/>
    </source>
</evidence>
<dbReference type="GO" id="GO:0003677">
    <property type="term" value="F:DNA binding"/>
    <property type="evidence" value="ECO:0007669"/>
    <property type="project" value="UniProtKB-KW"/>
</dbReference>
<dbReference type="InterPro" id="IPR008920">
    <property type="entry name" value="TF_FadR/GntR_C"/>
</dbReference>
<dbReference type="KEGG" id="cber:B5D82_14390"/>